<dbReference type="Proteomes" id="UP000245872">
    <property type="component" value="Chromosome"/>
</dbReference>
<feature type="transmembrane region" description="Helical" evidence="5">
    <location>
        <begin position="63"/>
        <end position="84"/>
    </location>
</feature>
<evidence type="ECO:0000256" key="5">
    <source>
        <dbReference type="SAM" id="Phobius"/>
    </source>
</evidence>
<dbReference type="Pfam" id="PF02535">
    <property type="entry name" value="Zip"/>
    <property type="match status" value="1"/>
</dbReference>
<feature type="transmembrane region" description="Helical" evidence="5">
    <location>
        <begin position="135"/>
        <end position="155"/>
    </location>
</feature>
<evidence type="ECO:0000256" key="2">
    <source>
        <dbReference type="ARBA" id="ARBA00022692"/>
    </source>
</evidence>
<dbReference type="GO" id="GO:0016020">
    <property type="term" value="C:membrane"/>
    <property type="evidence" value="ECO:0007669"/>
    <property type="project" value="UniProtKB-SubCell"/>
</dbReference>
<feature type="transmembrane region" description="Helical" evidence="5">
    <location>
        <begin position="167"/>
        <end position="187"/>
    </location>
</feature>
<keyword evidence="3 5" id="KW-1133">Transmembrane helix</keyword>
<evidence type="ECO:0008006" key="8">
    <source>
        <dbReference type="Google" id="ProtNLM"/>
    </source>
</evidence>
<dbReference type="PANTHER" id="PTHR11040">
    <property type="entry name" value="ZINC/IRON TRANSPORTER"/>
    <property type="match status" value="1"/>
</dbReference>
<keyword evidence="4 5" id="KW-0472">Membrane</keyword>
<keyword evidence="7" id="KW-1185">Reference proteome</keyword>
<comment type="subcellular location">
    <subcellularLocation>
        <location evidence="1">Membrane</location>
        <topology evidence="1">Multi-pass membrane protein</topology>
    </subcellularLocation>
</comment>
<dbReference type="PANTHER" id="PTHR11040:SF198">
    <property type="entry name" value="METAL HOMEOSTASIS FACTOR ATX2"/>
    <property type="match status" value="1"/>
</dbReference>
<dbReference type="AlphaFoldDB" id="A0A2Z3L9K0"/>
<gene>
    <name evidence="6" type="ORF">DK880_00905</name>
</gene>
<dbReference type="EMBL" id="CP029619">
    <property type="protein sequence ID" value="AWN82203.1"/>
    <property type="molecule type" value="Genomic_DNA"/>
</dbReference>
<feature type="transmembrane region" description="Helical" evidence="5">
    <location>
        <begin position="227"/>
        <end position="245"/>
    </location>
</feature>
<name>A0A2Z3L9K0_9BACT</name>
<dbReference type="KEGG" id="cher:DK880_00905"/>
<sequence>MVILFWMLFFAALLGGLAVAMQSTIPASVLPFLLAFSGGYLLAVTLLHLLPELFASEIEPLHIGSYMLMGFFLQRIIELFSGGVEHGHTMASDAKHDTIHQHKVLPFLVCITLHALLDGAVLVHGHWCHYATRQMSLVAGMLLHKALEAFAFVGVLRSFSLSRGSHLLYLVLFSLASPLGLWISNYVKHYLSGYVSTLLLAIVTGNFLYIAATILFEANPGHRFNRFTFWVSLLGASLAAYIEFLG</sequence>
<accession>A0A2Z3L9K0</accession>
<feature type="transmembrane region" description="Helical" evidence="5">
    <location>
        <begin position="194"/>
        <end position="215"/>
    </location>
</feature>
<feature type="transmembrane region" description="Helical" evidence="5">
    <location>
        <begin position="104"/>
        <end position="123"/>
    </location>
</feature>
<dbReference type="InterPro" id="IPR003689">
    <property type="entry name" value="ZIP"/>
</dbReference>
<evidence type="ECO:0000313" key="7">
    <source>
        <dbReference type="Proteomes" id="UP000245872"/>
    </source>
</evidence>
<protein>
    <recommendedName>
        <fullName evidence="8">Zinc transporter ZupT</fullName>
    </recommendedName>
</protein>
<dbReference type="GO" id="GO:0005385">
    <property type="term" value="F:zinc ion transmembrane transporter activity"/>
    <property type="evidence" value="ECO:0007669"/>
    <property type="project" value="TreeGrafter"/>
</dbReference>
<evidence type="ECO:0000256" key="3">
    <source>
        <dbReference type="ARBA" id="ARBA00022989"/>
    </source>
</evidence>
<evidence type="ECO:0000313" key="6">
    <source>
        <dbReference type="EMBL" id="AWN82203.1"/>
    </source>
</evidence>
<organism evidence="6 7">
    <name type="scientific">Candidatus Cardinium hertigii</name>
    <dbReference type="NCBI Taxonomy" id="247481"/>
    <lineage>
        <taxon>Bacteria</taxon>
        <taxon>Pseudomonadati</taxon>
        <taxon>Bacteroidota</taxon>
        <taxon>Cytophagia</taxon>
        <taxon>Cytophagales</taxon>
        <taxon>Amoebophilaceae</taxon>
        <taxon>Candidatus Cardinium</taxon>
    </lineage>
</organism>
<keyword evidence="2 5" id="KW-0812">Transmembrane</keyword>
<dbReference type="OrthoDB" id="654481at2"/>
<feature type="transmembrane region" description="Helical" evidence="5">
    <location>
        <begin position="30"/>
        <end position="51"/>
    </location>
</feature>
<evidence type="ECO:0000256" key="1">
    <source>
        <dbReference type="ARBA" id="ARBA00004141"/>
    </source>
</evidence>
<reference evidence="6 7" key="1">
    <citation type="submission" date="2018-05" db="EMBL/GenBank/DDBJ databases">
        <title>Candidatus Cardinium hertigii Genome Assembly.</title>
        <authorList>
            <person name="Showmaker K.C."/>
            <person name="Walden K.O."/>
            <person name="Fields C.J."/>
            <person name="Lambert K.N."/>
            <person name="Hudson M.E."/>
        </authorList>
    </citation>
    <scope>NUCLEOTIDE SEQUENCE [LARGE SCALE GENOMIC DNA]</scope>
    <source>
        <strain evidence="7">cHgTN10</strain>
    </source>
</reference>
<evidence type="ECO:0000256" key="4">
    <source>
        <dbReference type="ARBA" id="ARBA00023136"/>
    </source>
</evidence>
<dbReference type="RefSeq" id="WP_109997587.1">
    <property type="nucleotide sequence ID" value="NZ_CP029619.1"/>
</dbReference>
<proteinExistence type="predicted"/>